<organism evidence="1">
    <name type="scientific">uncultured Caudovirales phage</name>
    <dbReference type="NCBI Taxonomy" id="2100421"/>
    <lineage>
        <taxon>Viruses</taxon>
        <taxon>Duplodnaviria</taxon>
        <taxon>Heunggongvirae</taxon>
        <taxon>Uroviricota</taxon>
        <taxon>Caudoviricetes</taxon>
        <taxon>Peduoviridae</taxon>
        <taxon>Maltschvirus</taxon>
        <taxon>Maltschvirus maltsch</taxon>
    </lineage>
</organism>
<evidence type="ECO:0000313" key="1">
    <source>
        <dbReference type="EMBL" id="CAB4136684.1"/>
    </source>
</evidence>
<dbReference type="EMBL" id="LR796319">
    <property type="protein sequence ID" value="CAB4136684.1"/>
    <property type="molecule type" value="Genomic_DNA"/>
</dbReference>
<protein>
    <submittedName>
        <fullName evidence="1">Uncharacterized protein</fullName>
    </submittedName>
</protein>
<name>A0A6J5LPY5_9CAUD</name>
<reference evidence="1" key="1">
    <citation type="submission" date="2020-04" db="EMBL/GenBank/DDBJ databases">
        <authorList>
            <person name="Chiriac C."/>
            <person name="Salcher M."/>
            <person name="Ghai R."/>
            <person name="Kavagutti S V."/>
        </authorList>
    </citation>
    <scope>NUCLEOTIDE SEQUENCE</scope>
</reference>
<accession>A0A6J5LPY5</accession>
<gene>
    <name evidence="1" type="ORF">UFOVP308_49</name>
</gene>
<proteinExistence type="predicted"/>
<sequence length="82" mass="9451">MSRPPKIDTIQFRRKLDNPKRQILLTVGQGNISQGFENLLALYQHLHSLGYRIDEPFERVGLVTNYVGNKQQPQTDDCLIGR</sequence>